<feature type="region of interest" description="Disordered" evidence="15">
    <location>
        <begin position="1"/>
        <end position="33"/>
    </location>
</feature>
<dbReference type="VEuPathDB" id="FungiDB:TSTA_045620"/>
<evidence type="ECO:0000256" key="11">
    <source>
        <dbReference type="ARBA" id="ARBA00023136"/>
    </source>
</evidence>
<evidence type="ECO:0000256" key="5">
    <source>
        <dbReference type="ARBA" id="ARBA00022676"/>
    </source>
</evidence>
<evidence type="ECO:0000256" key="3">
    <source>
        <dbReference type="ARBA" id="ARBA00007222"/>
    </source>
</evidence>
<feature type="transmembrane region" description="Helical" evidence="14">
    <location>
        <begin position="694"/>
        <end position="713"/>
    </location>
</feature>
<dbReference type="eggNOG" id="KOG3359">
    <property type="taxonomic scope" value="Eukaryota"/>
</dbReference>
<dbReference type="RefSeq" id="XP_002485056.1">
    <property type="nucleotide sequence ID" value="XM_002485011.1"/>
</dbReference>
<dbReference type="Pfam" id="PF02815">
    <property type="entry name" value="MIR"/>
    <property type="match status" value="1"/>
</dbReference>
<dbReference type="Proteomes" id="UP000001745">
    <property type="component" value="Unassembled WGS sequence"/>
</dbReference>
<dbReference type="GO" id="GO:0005789">
    <property type="term" value="C:endoplasmic reticulum membrane"/>
    <property type="evidence" value="ECO:0007669"/>
    <property type="project" value="UniProtKB-SubCell"/>
</dbReference>
<evidence type="ECO:0000256" key="2">
    <source>
        <dbReference type="ARBA" id="ARBA00004922"/>
    </source>
</evidence>
<feature type="transmembrane region" description="Helical" evidence="14">
    <location>
        <begin position="102"/>
        <end position="123"/>
    </location>
</feature>
<comment type="similarity">
    <text evidence="3 14">Belongs to the glycosyltransferase 39 family.</text>
</comment>
<feature type="compositionally biased region" description="Basic and acidic residues" evidence="15">
    <location>
        <begin position="11"/>
        <end position="22"/>
    </location>
</feature>
<evidence type="ECO:0000256" key="1">
    <source>
        <dbReference type="ARBA" id="ARBA00004477"/>
    </source>
</evidence>
<evidence type="ECO:0000256" key="10">
    <source>
        <dbReference type="ARBA" id="ARBA00022989"/>
    </source>
</evidence>
<dbReference type="InParanoid" id="B8MIL1"/>
<keyword evidence="6 14" id="KW-0808">Transferase</keyword>
<dbReference type="PROSITE" id="PS50919">
    <property type="entry name" value="MIR"/>
    <property type="match status" value="3"/>
</dbReference>
<name>B8MIL1_TALSN</name>
<comment type="catalytic activity">
    <reaction evidence="13 14">
        <text>a di-trans,poly-cis-dolichyl beta-D-mannosyl phosphate + L-seryl-[protein] = 3-O-(alpha-D-mannosyl)-L-seryl-[protein] + a di-trans,poly-cis-dolichyl phosphate + H(+)</text>
        <dbReference type="Rhea" id="RHEA:17377"/>
        <dbReference type="Rhea" id="RHEA-COMP:9863"/>
        <dbReference type="Rhea" id="RHEA-COMP:13546"/>
        <dbReference type="Rhea" id="RHEA-COMP:19498"/>
        <dbReference type="Rhea" id="RHEA-COMP:19501"/>
        <dbReference type="ChEBI" id="CHEBI:15378"/>
        <dbReference type="ChEBI" id="CHEBI:29999"/>
        <dbReference type="ChEBI" id="CHEBI:57683"/>
        <dbReference type="ChEBI" id="CHEBI:58211"/>
        <dbReference type="ChEBI" id="CHEBI:137321"/>
        <dbReference type="EC" id="2.4.1.109"/>
    </reaction>
</comment>
<dbReference type="FunCoup" id="B8MIL1">
    <property type="interactions" value="918"/>
</dbReference>
<dbReference type="InterPro" id="IPR003342">
    <property type="entry name" value="ArnT-like_N"/>
</dbReference>
<comment type="function">
    <text evidence="14">Transfers mannose from Dol-P-mannose to Ser or Thr residues on proteins.</text>
</comment>
<reference evidence="18" key="1">
    <citation type="journal article" date="2015" name="Genome Announc.">
        <title>Genome sequence of the AIDS-associated pathogen Penicillium marneffei (ATCC18224) and its near taxonomic relative Talaromyces stipitatus (ATCC10500).</title>
        <authorList>
            <person name="Nierman W.C."/>
            <person name="Fedorova-Abrams N.D."/>
            <person name="Andrianopoulos A."/>
        </authorList>
    </citation>
    <scope>NUCLEOTIDE SEQUENCE [LARGE SCALE GENOMIC DNA]</scope>
    <source>
        <strain evidence="18">ATCC 10500 / CBS 375.48 / QM 6759 / NRRL 1006</strain>
    </source>
</reference>
<evidence type="ECO:0000256" key="9">
    <source>
        <dbReference type="ARBA" id="ARBA00022824"/>
    </source>
</evidence>
<dbReference type="InterPro" id="IPR027005">
    <property type="entry name" value="PMT-like"/>
</dbReference>
<feature type="domain" description="MIR" evidence="16">
    <location>
        <begin position="464"/>
        <end position="522"/>
    </location>
</feature>
<keyword evidence="5 14" id="KW-0328">Glycosyltransferase</keyword>
<evidence type="ECO:0000256" key="7">
    <source>
        <dbReference type="ARBA" id="ARBA00022692"/>
    </source>
</evidence>
<keyword evidence="18" id="KW-1185">Reference proteome</keyword>
<dbReference type="InterPro" id="IPR036300">
    <property type="entry name" value="MIR_dom_sf"/>
</dbReference>
<dbReference type="PANTHER" id="PTHR10050:SF46">
    <property type="entry name" value="PROTEIN O-MANNOSYL-TRANSFERASE 2"/>
    <property type="match status" value="1"/>
</dbReference>
<dbReference type="AlphaFoldDB" id="B8MIL1"/>
<dbReference type="InterPro" id="IPR032421">
    <property type="entry name" value="PMT_4TMC"/>
</dbReference>
<dbReference type="EMBL" id="EQ962657">
    <property type="protein sequence ID" value="EED15103.1"/>
    <property type="molecule type" value="Genomic_DNA"/>
</dbReference>
<comment type="subcellular location">
    <subcellularLocation>
        <location evidence="1 14">Endoplasmic reticulum membrane</location>
        <topology evidence="1 14">Multi-pass membrane protein</topology>
    </subcellularLocation>
</comment>
<keyword evidence="10 14" id="KW-1133">Transmembrane helix</keyword>
<dbReference type="GeneID" id="8107549"/>
<feature type="transmembrane region" description="Helical" evidence="14">
    <location>
        <begin position="668"/>
        <end position="687"/>
    </location>
</feature>
<keyword evidence="8" id="KW-0677">Repeat</keyword>
<dbReference type="Pfam" id="PF02366">
    <property type="entry name" value="PMT"/>
    <property type="match status" value="1"/>
</dbReference>
<proteinExistence type="inferred from homology"/>
<feature type="transmembrane region" description="Helical" evidence="14">
    <location>
        <begin position="143"/>
        <end position="162"/>
    </location>
</feature>
<evidence type="ECO:0000313" key="17">
    <source>
        <dbReference type="EMBL" id="EED15103.1"/>
    </source>
</evidence>
<evidence type="ECO:0000256" key="13">
    <source>
        <dbReference type="ARBA" id="ARBA00045102"/>
    </source>
</evidence>
<dbReference type="PANTHER" id="PTHR10050">
    <property type="entry name" value="DOLICHYL-PHOSPHATE-MANNOSE--PROTEIN MANNOSYLTRANSFERASE"/>
    <property type="match status" value="1"/>
</dbReference>
<dbReference type="OMA" id="MCGWDDN"/>
<keyword evidence="11 14" id="KW-0472">Membrane</keyword>
<dbReference type="SUPFAM" id="SSF82109">
    <property type="entry name" value="MIR domain"/>
    <property type="match status" value="1"/>
</dbReference>
<feature type="transmembrane region" description="Helical" evidence="14">
    <location>
        <begin position="600"/>
        <end position="621"/>
    </location>
</feature>
<evidence type="ECO:0000256" key="8">
    <source>
        <dbReference type="ARBA" id="ARBA00022737"/>
    </source>
</evidence>
<dbReference type="SMART" id="SM00472">
    <property type="entry name" value="MIR"/>
    <property type="match status" value="3"/>
</dbReference>
<dbReference type="FunFam" id="2.80.10.50:FF:000012">
    <property type="entry name" value="Protein O-mannosyl-transferase 1"/>
    <property type="match status" value="1"/>
</dbReference>
<dbReference type="STRING" id="441959.B8MIL1"/>
<feature type="domain" description="MIR" evidence="16">
    <location>
        <begin position="400"/>
        <end position="456"/>
    </location>
</feature>
<feature type="domain" description="MIR" evidence="16">
    <location>
        <begin position="334"/>
        <end position="388"/>
    </location>
</feature>
<protein>
    <recommendedName>
        <fullName evidence="4 14">Dolichyl-phosphate-mannose--protein mannosyltransferase</fullName>
        <ecNumber evidence="4 14">2.4.1.109</ecNumber>
    </recommendedName>
</protein>
<feature type="transmembrane region" description="Helical" evidence="14">
    <location>
        <begin position="280"/>
        <end position="301"/>
    </location>
</feature>
<sequence length="740" mass="84812">MASHSAFASGRDQKSEIRRRNIGETTKGDNNVPTISISDTKGVAKGNSILDVLDEWEFVIAPIIFTAFSFFTRMYRIGLSNIVTWDEAHFGKFGSHYLKREFYFDVHPPLGKILVGLSGYLAGYNGSFEFKSGEHYPEDVNYTFMRVFNAFFGAICVPLAYYTARELNFRRPTVWLVTLMVLFENSYATISRFILLDSMLLCFTFTTVLCWARFHRLRNQSFSVEWFVWLFLTGVSIGCVCSIKLVGLFCTALVGLHTAEDLWNKFGDVKMPMTTLARHVAARVVCLIIVPLLVYMFSFYLHFLILENTGPGDAQMSSLFQANLKGTEVGRDSPLEVAIGSRVTLKNMGYGGGLLHSHVQTYPEGSTQQQVTCYHHKDANNDWFMYPNRYQPEYDPETPLRFIGDGDVIRLIHAQTGRNLHSHSVAAPITKADWEVSCYGNTTVGDEKDHWKIEVVSDAASRDKSKIRTLTTAFRLRHESLGCYLRAGTVNLPQWGFKQIETTCVKENKPRDVYTHWNVETHVNERLPPGDPGSYKSPFLKDFIHLNVAMMTSNNALVPDPDKQDDLASKFWQWPILHVGLRMCSWDDNVVKYFLLGNPLVYWGSTASLVGFGLIFAWYLIRWQRGYVDLSPSEIDQIHYAGVYPVIGWVLHYLPFVVMARVTYVHHYYPALYFAILTAGFCVDWFTRRLSTKVQWVIYIPLYIAVISLFFVFKDIVFGMEGPNRQWAYLKWLSTWRISD</sequence>
<organism evidence="17 18">
    <name type="scientific">Talaromyces stipitatus (strain ATCC 10500 / CBS 375.48 / QM 6759 / NRRL 1006)</name>
    <name type="common">Penicillium stipitatum</name>
    <dbReference type="NCBI Taxonomy" id="441959"/>
    <lineage>
        <taxon>Eukaryota</taxon>
        <taxon>Fungi</taxon>
        <taxon>Dikarya</taxon>
        <taxon>Ascomycota</taxon>
        <taxon>Pezizomycotina</taxon>
        <taxon>Eurotiomycetes</taxon>
        <taxon>Eurotiomycetidae</taxon>
        <taxon>Eurotiales</taxon>
        <taxon>Trichocomaceae</taxon>
        <taxon>Talaromyces</taxon>
        <taxon>Talaromyces sect. Talaromyces</taxon>
    </lineage>
</organism>
<feature type="transmembrane region" description="Helical" evidence="14">
    <location>
        <begin position="642"/>
        <end position="662"/>
    </location>
</feature>
<evidence type="ECO:0000256" key="14">
    <source>
        <dbReference type="RuleBase" id="RU367007"/>
    </source>
</evidence>
<dbReference type="GO" id="GO:0004169">
    <property type="term" value="F:dolichyl-phosphate-mannose-protein mannosyltransferase activity"/>
    <property type="evidence" value="ECO:0007669"/>
    <property type="project" value="UniProtKB-UniRule"/>
</dbReference>
<dbReference type="HOGENOM" id="CLU_008438_5_0_1"/>
<comment type="pathway">
    <text evidence="2 14">Protein modification; protein glycosylation.</text>
</comment>
<gene>
    <name evidence="17" type="ORF">TSTA_045620</name>
</gene>
<dbReference type="Gene3D" id="2.80.10.50">
    <property type="match status" value="1"/>
</dbReference>
<evidence type="ECO:0000256" key="4">
    <source>
        <dbReference type="ARBA" id="ARBA00012839"/>
    </source>
</evidence>
<dbReference type="CDD" id="cd23284">
    <property type="entry name" value="beta-trefoil_MIR_PMT2-like"/>
    <property type="match status" value="1"/>
</dbReference>
<dbReference type="InterPro" id="IPR016093">
    <property type="entry name" value="MIR_motif"/>
</dbReference>
<comment type="catalytic activity">
    <reaction evidence="12 14">
        <text>a di-trans,poly-cis-dolichyl beta-D-mannosyl phosphate + L-threonyl-[protein] = 3-O-(alpha-D-mannosyl)-L-threonyl-[protein] + a di-trans,poly-cis-dolichyl phosphate + H(+)</text>
        <dbReference type="Rhea" id="RHEA:53396"/>
        <dbReference type="Rhea" id="RHEA-COMP:11060"/>
        <dbReference type="Rhea" id="RHEA-COMP:13547"/>
        <dbReference type="Rhea" id="RHEA-COMP:19498"/>
        <dbReference type="Rhea" id="RHEA-COMP:19501"/>
        <dbReference type="ChEBI" id="CHEBI:15378"/>
        <dbReference type="ChEBI" id="CHEBI:30013"/>
        <dbReference type="ChEBI" id="CHEBI:57683"/>
        <dbReference type="ChEBI" id="CHEBI:58211"/>
        <dbReference type="ChEBI" id="CHEBI:137323"/>
        <dbReference type="EC" id="2.4.1.109"/>
    </reaction>
</comment>
<keyword evidence="7 14" id="KW-0812">Transmembrane</keyword>
<evidence type="ECO:0000256" key="12">
    <source>
        <dbReference type="ARBA" id="ARBA00045085"/>
    </source>
</evidence>
<accession>B8MIL1</accession>
<evidence type="ECO:0000259" key="16">
    <source>
        <dbReference type="PROSITE" id="PS50919"/>
    </source>
</evidence>
<keyword evidence="9 14" id="KW-0256">Endoplasmic reticulum</keyword>
<dbReference type="PhylomeDB" id="B8MIL1"/>
<evidence type="ECO:0000256" key="15">
    <source>
        <dbReference type="SAM" id="MobiDB-lite"/>
    </source>
</evidence>
<dbReference type="EC" id="2.4.1.109" evidence="4 14"/>
<dbReference type="OrthoDB" id="292747at2759"/>
<evidence type="ECO:0000256" key="6">
    <source>
        <dbReference type="ARBA" id="ARBA00022679"/>
    </source>
</evidence>
<dbReference type="UniPathway" id="UPA00378"/>
<feature type="transmembrane region" description="Helical" evidence="14">
    <location>
        <begin position="58"/>
        <end position="75"/>
    </location>
</feature>
<feature type="transmembrane region" description="Helical" evidence="14">
    <location>
        <begin position="226"/>
        <end position="259"/>
    </location>
</feature>
<dbReference type="Pfam" id="PF16192">
    <property type="entry name" value="PMT_4TMC"/>
    <property type="match status" value="1"/>
</dbReference>
<evidence type="ECO:0000313" key="18">
    <source>
        <dbReference type="Proteomes" id="UP000001745"/>
    </source>
</evidence>